<dbReference type="PANTHER" id="PTHR30238:SF4">
    <property type="entry name" value="SLL1022 PROTEIN"/>
    <property type="match status" value="1"/>
</dbReference>
<dbReference type="eggNOG" id="COG0861">
    <property type="taxonomic scope" value="Bacteria"/>
</dbReference>
<keyword evidence="8" id="KW-1185">Reference proteome</keyword>
<dbReference type="PATRIC" id="fig|2342.5.peg.3761"/>
<protein>
    <submittedName>
        <fullName evidence="7">Integral membrane protein TerC</fullName>
    </submittedName>
</protein>
<gene>
    <name evidence="7" type="primary">ygdQ</name>
    <name evidence="7" type="ORF">SOPEG_3446</name>
</gene>
<reference evidence="7 8" key="1">
    <citation type="journal article" date="2014" name="Genome Biol. Evol.">
        <title>Genome degeneration and adaptation in a nascent stage of symbiosis.</title>
        <authorList>
            <person name="Oakeson K.F."/>
            <person name="Gil R."/>
            <person name="Clayton A.L."/>
            <person name="Dunn D.M."/>
            <person name="von Niederhausern A.C."/>
            <person name="Hamil C."/>
            <person name="Aoyagi A."/>
            <person name="Duval B."/>
            <person name="Baca A."/>
            <person name="Silva F.J."/>
            <person name="Vallier A."/>
            <person name="Jackson D.G."/>
            <person name="Latorre A."/>
            <person name="Weiss R.B."/>
            <person name="Heddi A."/>
            <person name="Moya A."/>
            <person name="Dale C."/>
        </authorList>
    </citation>
    <scope>NUCLEOTIDE SEQUENCE [LARGE SCALE GENOMIC DNA]</scope>
    <source>
        <strain evidence="8">none</strain>
    </source>
</reference>
<evidence type="ECO:0000256" key="1">
    <source>
        <dbReference type="ARBA" id="ARBA00004141"/>
    </source>
</evidence>
<feature type="transmembrane region" description="Helical" evidence="6">
    <location>
        <begin position="186"/>
        <end position="206"/>
    </location>
</feature>
<feature type="transmembrane region" description="Helical" evidence="6">
    <location>
        <begin position="212"/>
        <end position="229"/>
    </location>
</feature>
<evidence type="ECO:0000256" key="5">
    <source>
        <dbReference type="ARBA" id="ARBA00023136"/>
    </source>
</evidence>
<comment type="subcellular location">
    <subcellularLocation>
        <location evidence="1">Membrane</location>
        <topology evidence="1">Multi-pass membrane protein</topology>
    </subcellularLocation>
</comment>
<organism evidence="7 8">
    <name type="scientific">Candidatus Sodalis pierantonii str. SOPE</name>
    <dbReference type="NCBI Taxonomy" id="2342"/>
    <lineage>
        <taxon>Bacteria</taxon>
        <taxon>Pseudomonadati</taxon>
        <taxon>Pseudomonadota</taxon>
        <taxon>Gammaproteobacteria</taxon>
        <taxon>Enterobacterales</taxon>
        <taxon>Bruguierivoracaceae</taxon>
        <taxon>Sodalis</taxon>
    </lineage>
</organism>
<dbReference type="KEGG" id="pes:SOPEG_3446"/>
<feature type="transmembrane region" description="Helical" evidence="6">
    <location>
        <begin position="49"/>
        <end position="70"/>
    </location>
</feature>
<dbReference type="InterPro" id="IPR005496">
    <property type="entry name" value="Integral_membrane_TerC"/>
</dbReference>
<comment type="similarity">
    <text evidence="2">Belongs to the TerC family.</text>
</comment>
<keyword evidence="5 6" id="KW-0472">Membrane</keyword>
<feature type="transmembrane region" description="Helical" evidence="6">
    <location>
        <begin position="152"/>
        <end position="174"/>
    </location>
</feature>
<dbReference type="STRING" id="2342.SOPEG_3446"/>
<keyword evidence="3 6" id="KW-0812">Transmembrane</keyword>
<dbReference type="EMBL" id="CP006568">
    <property type="protein sequence ID" value="AHF74756.1"/>
    <property type="molecule type" value="Genomic_DNA"/>
</dbReference>
<proteinExistence type="inferred from homology"/>
<dbReference type="Proteomes" id="UP000019025">
    <property type="component" value="Chromosome"/>
</dbReference>
<dbReference type="RefSeq" id="WP_025246475.1">
    <property type="nucleotide sequence ID" value="NZ_CP006568.1"/>
</dbReference>
<evidence type="ECO:0000256" key="4">
    <source>
        <dbReference type="ARBA" id="ARBA00022989"/>
    </source>
</evidence>
<dbReference type="Pfam" id="PF03741">
    <property type="entry name" value="TerC"/>
    <property type="match status" value="1"/>
</dbReference>
<sequence length="243" mass="26415">MLDRIADPDAWLALGTLTILEIVLGIDNIVFLSVVVAKLPPSQQSSARRLGLFGAMVMRLGLLAAIAWVSHLVKPLFYLLEHPISARDLILFFGGIFLIWKSCQEIMESFHGSAGGEDSTVQSYLGAITQIMMLDIILSLDSVITTVGLSSHLFIMMAVVIIAVAIMLFAARPIGEFVDRHPSVKMLALAFLILVGGALILESPAIDVPKGYIYFAMFFSLAVETLNLLRNKKAGQRPSCPDA</sequence>
<evidence type="ECO:0000313" key="7">
    <source>
        <dbReference type="EMBL" id="AHF74756.1"/>
    </source>
</evidence>
<accession>W0HLH6</accession>
<dbReference type="PANTHER" id="PTHR30238">
    <property type="entry name" value="MEMBRANE BOUND PREDICTED REDOX MODULATOR"/>
    <property type="match status" value="1"/>
</dbReference>
<keyword evidence="4 6" id="KW-1133">Transmembrane helix</keyword>
<evidence type="ECO:0000256" key="2">
    <source>
        <dbReference type="ARBA" id="ARBA00007511"/>
    </source>
</evidence>
<dbReference type="HOGENOM" id="CLU_064910_0_0_6"/>
<evidence type="ECO:0000313" key="8">
    <source>
        <dbReference type="Proteomes" id="UP000019025"/>
    </source>
</evidence>
<feature type="transmembrane region" description="Helical" evidence="6">
    <location>
        <begin position="12"/>
        <end position="37"/>
    </location>
</feature>
<evidence type="ECO:0000256" key="6">
    <source>
        <dbReference type="SAM" id="Phobius"/>
    </source>
</evidence>
<dbReference type="AlphaFoldDB" id="W0HLH6"/>
<name>W0HLH6_9GAMM</name>
<evidence type="ECO:0000256" key="3">
    <source>
        <dbReference type="ARBA" id="ARBA00022692"/>
    </source>
</evidence>
<dbReference type="GO" id="GO:0016020">
    <property type="term" value="C:membrane"/>
    <property type="evidence" value="ECO:0007669"/>
    <property type="project" value="UniProtKB-SubCell"/>
</dbReference>